<evidence type="ECO:0000256" key="1">
    <source>
        <dbReference type="SAM" id="SignalP"/>
    </source>
</evidence>
<keyword evidence="3" id="KW-1185">Reference proteome</keyword>
<sequence>MRVTIKSLIALLLAVTLCTGVAAAVPQPGPVARDAAEVERPLADRITSSSGSRALTTKTFNVTHTLFTWDSVVLNCSRTLVTCEQVEPYIYPVCEEVSTDGCNFEDLNTYARLPATDTTYSFSANALNWGKYYLSCVNATVNCTRSPSSSAAAFQYSKCVGRLNVCILLKQLAGSGHPLHLAAMDPMPSVPEWEAVRRDVPMPLADDGFGHP</sequence>
<protein>
    <submittedName>
        <fullName evidence="2">Uncharacterized protein</fullName>
    </submittedName>
</protein>
<keyword evidence="1" id="KW-0732">Signal</keyword>
<organism evidence="2 3">
    <name type="scientific">Cyanidium caldarium</name>
    <name type="common">Red alga</name>
    <dbReference type="NCBI Taxonomy" id="2771"/>
    <lineage>
        <taxon>Eukaryota</taxon>
        <taxon>Rhodophyta</taxon>
        <taxon>Bangiophyceae</taxon>
        <taxon>Cyanidiales</taxon>
        <taxon>Cyanidiaceae</taxon>
        <taxon>Cyanidium</taxon>
    </lineage>
</organism>
<dbReference type="AlphaFoldDB" id="A0AAV9IUF9"/>
<name>A0AAV9IUF9_CYACA</name>
<dbReference type="EMBL" id="JANCYW010000006">
    <property type="protein sequence ID" value="KAK4535789.1"/>
    <property type="molecule type" value="Genomic_DNA"/>
</dbReference>
<gene>
    <name evidence="2" type="ORF">CDCA_CDCA06G1814</name>
</gene>
<reference evidence="2 3" key="1">
    <citation type="submission" date="2022-07" db="EMBL/GenBank/DDBJ databases">
        <title>Genome-wide signatures of adaptation to extreme environments.</title>
        <authorList>
            <person name="Cho C.H."/>
            <person name="Yoon H.S."/>
        </authorList>
    </citation>
    <scope>NUCLEOTIDE SEQUENCE [LARGE SCALE GENOMIC DNA]</scope>
    <source>
        <strain evidence="2 3">DBV 063 E5</strain>
    </source>
</reference>
<evidence type="ECO:0000313" key="3">
    <source>
        <dbReference type="Proteomes" id="UP001301350"/>
    </source>
</evidence>
<feature type="chain" id="PRO_5043911522" evidence="1">
    <location>
        <begin position="24"/>
        <end position="212"/>
    </location>
</feature>
<dbReference type="Proteomes" id="UP001301350">
    <property type="component" value="Unassembled WGS sequence"/>
</dbReference>
<evidence type="ECO:0000313" key="2">
    <source>
        <dbReference type="EMBL" id="KAK4535789.1"/>
    </source>
</evidence>
<accession>A0AAV9IUF9</accession>
<comment type="caution">
    <text evidence="2">The sequence shown here is derived from an EMBL/GenBank/DDBJ whole genome shotgun (WGS) entry which is preliminary data.</text>
</comment>
<proteinExistence type="predicted"/>
<feature type="signal peptide" evidence="1">
    <location>
        <begin position="1"/>
        <end position="23"/>
    </location>
</feature>